<gene>
    <name evidence="2" type="ORF">BS47DRAFT_1332567</name>
</gene>
<evidence type="ECO:0000313" key="2">
    <source>
        <dbReference type="EMBL" id="KAF9508808.1"/>
    </source>
</evidence>
<keyword evidence="3" id="KW-1185">Reference proteome</keyword>
<dbReference type="Proteomes" id="UP000886523">
    <property type="component" value="Unassembled WGS sequence"/>
</dbReference>
<organism evidence="2 3">
    <name type="scientific">Hydnum rufescens UP504</name>
    <dbReference type="NCBI Taxonomy" id="1448309"/>
    <lineage>
        <taxon>Eukaryota</taxon>
        <taxon>Fungi</taxon>
        <taxon>Dikarya</taxon>
        <taxon>Basidiomycota</taxon>
        <taxon>Agaricomycotina</taxon>
        <taxon>Agaricomycetes</taxon>
        <taxon>Cantharellales</taxon>
        <taxon>Hydnaceae</taxon>
        <taxon>Hydnum</taxon>
    </lineage>
</organism>
<dbReference type="PANTHER" id="PTHR39474">
    <property type="entry name" value="UNNAMED PRODUCT"/>
    <property type="match status" value="1"/>
</dbReference>
<sequence>MATDQENQSPEVPLLLPPLPAKSDGAPTLDINSNGSIKFDALGPLVVNSDGTLSRISNWTEMSEIERARVMRVLLARNQIRLANEEKKLDQNRAPITDTPPFG</sequence>
<feature type="compositionally biased region" description="Polar residues" evidence="1">
    <location>
        <begin position="1"/>
        <end position="10"/>
    </location>
</feature>
<reference evidence="2" key="1">
    <citation type="journal article" date="2020" name="Nat. Commun.">
        <title>Large-scale genome sequencing of mycorrhizal fungi provides insights into the early evolution of symbiotic traits.</title>
        <authorList>
            <person name="Miyauchi S."/>
            <person name="Kiss E."/>
            <person name="Kuo A."/>
            <person name="Drula E."/>
            <person name="Kohler A."/>
            <person name="Sanchez-Garcia M."/>
            <person name="Morin E."/>
            <person name="Andreopoulos B."/>
            <person name="Barry K.W."/>
            <person name="Bonito G."/>
            <person name="Buee M."/>
            <person name="Carver A."/>
            <person name="Chen C."/>
            <person name="Cichocki N."/>
            <person name="Clum A."/>
            <person name="Culley D."/>
            <person name="Crous P.W."/>
            <person name="Fauchery L."/>
            <person name="Girlanda M."/>
            <person name="Hayes R.D."/>
            <person name="Keri Z."/>
            <person name="LaButti K."/>
            <person name="Lipzen A."/>
            <person name="Lombard V."/>
            <person name="Magnuson J."/>
            <person name="Maillard F."/>
            <person name="Murat C."/>
            <person name="Nolan M."/>
            <person name="Ohm R.A."/>
            <person name="Pangilinan J."/>
            <person name="Pereira M.F."/>
            <person name="Perotto S."/>
            <person name="Peter M."/>
            <person name="Pfister S."/>
            <person name="Riley R."/>
            <person name="Sitrit Y."/>
            <person name="Stielow J.B."/>
            <person name="Szollosi G."/>
            <person name="Zifcakova L."/>
            <person name="Stursova M."/>
            <person name="Spatafora J.W."/>
            <person name="Tedersoo L."/>
            <person name="Vaario L.M."/>
            <person name="Yamada A."/>
            <person name="Yan M."/>
            <person name="Wang P."/>
            <person name="Xu J."/>
            <person name="Bruns T."/>
            <person name="Baldrian P."/>
            <person name="Vilgalys R."/>
            <person name="Dunand C."/>
            <person name="Henrissat B."/>
            <person name="Grigoriev I.V."/>
            <person name="Hibbett D."/>
            <person name="Nagy L.G."/>
            <person name="Martin F.M."/>
        </authorList>
    </citation>
    <scope>NUCLEOTIDE SEQUENCE</scope>
    <source>
        <strain evidence="2">UP504</strain>
    </source>
</reference>
<protein>
    <submittedName>
        <fullName evidence="2">Uncharacterized protein</fullName>
    </submittedName>
</protein>
<dbReference type="PANTHER" id="PTHR39474:SF1">
    <property type="entry name" value="FUNGAL SPECIFIC TRANSCRIPTION FACTOR"/>
    <property type="match status" value="1"/>
</dbReference>
<feature type="region of interest" description="Disordered" evidence="1">
    <location>
        <begin position="1"/>
        <end position="28"/>
    </location>
</feature>
<feature type="region of interest" description="Disordered" evidence="1">
    <location>
        <begin position="84"/>
        <end position="103"/>
    </location>
</feature>
<name>A0A9P6DRV2_9AGAM</name>
<comment type="caution">
    <text evidence="2">The sequence shown here is derived from an EMBL/GenBank/DDBJ whole genome shotgun (WGS) entry which is preliminary data.</text>
</comment>
<proteinExistence type="predicted"/>
<accession>A0A9P6DRV2</accession>
<evidence type="ECO:0000313" key="3">
    <source>
        <dbReference type="Proteomes" id="UP000886523"/>
    </source>
</evidence>
<dbReference type="EMBL" id="MU129050">
    <property type="protein sequence ID" value="KAF9508808.1"/>
    <property type="molecule type" value="Genomic_DNA"/>
</dbReference>
<dbReference type="OrthoDB" id="4590138at2759"/>
<dbReference type="AlphaFoldDB" id="A0A9P6DRV2"/>
<evidence type="ECO:0000256" key="1">
    <source>
        <dbReference type="SAM" id="MobiDB-lite"/>
    </source>
</evidence>